<evidence type="ECO:0000313" key="3">
    <source>
        <dbReference type="Proteomes" id="UP001238540"/>
    </source>
</evidence>
<keyword evidence="3" id="KW-1185">Reference proteome</keyword>
<comment type="caution">
    <text evidence="2">The sequence shown here is derived from an EMBL/GenBank/DDBJ whole genome shotgun (WGS) entry which is preliminary data.</text>
</comment>
<keyword evidence="1" id="KW-1133">Transmembrane helix</keyword>
<organism evidence="2 3">
    <name type="scientific">Vibrio ostreicida</name>
    <dbReference type="NCBI Taxonomy" id="526588"/>
    <lineage>
        <taxon>Bacteria</taxon>
        <taxon>Pseudomonadati</taxon>
        <taxon>Pseudomonadota</taxon>
        <taxon>Gammaproteobacteria</taxon>
        <taxon>Vibrionales</taxon>
        <taxon>Vibrionaceae</taxon>
        <taxon>Vibrio</taxon>
    </lineage>
</organism>
<accession>A0ABT8BP21</accession>
<evidence type="ECO:0000256" key="1">
    <source>
        <dbReference type="SAM" id="Phobius"/>
    </source>
</evidence>
<reference evidence="3" key="1">
    <citation type="journal article" date="2019" name="Int. J. Syst. Evol. Microbiol.">
        <title>The Global Catalogue of Microorganisms (GCM) 10K type strain sequencing project: providing services to taxonomists for standard genome sequencing and annotation.</title>
        <authorList>
            <consortium name="The Broad Institute Genomics Platform"/>
            <consortium name="The Broad Institute Genome Sequencing Center for Infectious Disease"/>
            <person name="Wu L."/>
            <person name="Ma J."/>
        </authorList>
    </citation>
    <scope>NUCLEOTIDE SEQUENCE [LARGE SCALE GENOMIC DNA]</scope>
    <source>
        <strain evidence="3">CECT 7398</strain>
    </source>
</reference>
<keyword evidence="1" id="KW-0812">Transmembrane</keyword>
<dbReference type="RefSeq" id="WP_290310433.1">
    <property type="nucleotide sequence ID" value="NZ_JAUFQC010000001.1"/>
</dbReference>
<protein>
    <submittedName>
        <fullName evidence="2">Uncharacterized protein</fullName>
    </submittedName>
</protein>
<dbReference type="Proteomes" id="UP001238540">
    <property type="component" value="Unassembled WGS sequence"/>
</dbReference>
<feature type="transmembrane region" description="Helical" evidence="1">
    <location>
        <begin position="12"/>
        <end position="29"/>
    </location>
</feature>
<proteinExistence type="predicted"/>
<sequence length="63" mass="7292">MSSIQMVNNSNYCLMTVVLLWYLSSVSFFKQCQQSWPCHLKSRLSPRVICKFNFCGGTYSISK</sequence>
<name>A0ABT8BP21_9VIBR</name>
<evidence type="ECO:0000313" key="2">
    <source>
        <dbReference type="EMBL" id="MDN3608424.1"/>
    </source>
</evidence>
<dbReference type="EMBL" id="JAUFQC010000001">
    <property type="protein sequence ID" value="MDN3608424.1"/>
    <property type="molecule type" value="Genomic_DNA"/>
</dbReference>
<keyword evidence="1" id="KW-0472">Membrane</keyword>
<gene>
    <name evidence="2" type="ORF">QWZ16_01355</name>
</gene>